<protein>
    <submittedName>
        <fullName evidence="2">CLUMA_CG004253, isoform A</fullName>
    </submittedName>
</protein>
<sequence>MKSGPNNKNGQGWVGCKVHSKTMDVNLSSTSKANKKCQRIVDILMIFAAVIFGIGAFFTENKTKIIFLVSGVFPACYLAFRACIEIKTAYQENESINPFKNKKVISFWISLIINIVAIAYNSIFIVKLLS</sequence>
<feature type="transmembrane region" description="Helical" evidence="1">
    <location>
        <begin position="65"/>
        <end position="84"/>
    </location>
</feature>
<feature type="transmembrane region" description="Helical" evidence="1">
    <location>
        <begin position="105"/>
        <end position="126"/>
    </location>
</feature>
<keyword evidence="1" id="KW-0812">Transmembrane</keyword>
<reference evidence="2 3" key="1">
    <citation type="submission" date="2015-04" db="EMBL/GenBank/DDBJ databases">
        <authorList>
            <person name="Syromyatnikov M.Y."/>
            <person name="Popov V.N."/>
        </authorList>
    </citation>
    <scope>NUCLEOTIDE SEQUENCE [LARGE SCALE GENOMIC DNA]</scope>
</reference>
<dbReference type="AlphaFoldDB" id="A0A1J1HRA0"/>
<feature type="transmembrane region" description="Helical" evidence="1">
    <location>
        <begin position="40"/>
        <end position="59"/>
    </location>
</feature>
<evidence type="ECO:0000313" key="2">
    <source>
        <dbReference type="EMBL" id="CRK90549.1"/>
    </source>
</evidence>
<organism evidence="2 3">
    <name type="scientific">Clunio marinus</name>
    <dbReference type="NCBI Taxonomy" id="568069"/>
    <lineage>
        <taxon>Eukaryota</taxon>
        <taxon>Metazoa</taxon>
        <taxon>Ecdysozoa</taxon>
        <taxon>Arthropoda</taxon>
        <taxon>Hexapoda</taxon>
        <taxon>Insecta</taxon>
        <taxon>Pterygota</taxon>
        <taxon>Neoptera</taxon>
        <taxon>Endopterygota</taxon>
        <taxon>Diptera</taxon>
        <taxon>Nematocera</taxon>
        <taxon>Chironomoidea</taxon>
        <taxon>Chironomidae</taxon>
        <taxon>Clunio</taxon>
    </lineage>
</organism>
<keyword evidence="1" id="KW-1133">Transmembrane helix</keyword>
<gene>
    <name evidence="2" type="ORF">CLUMA_CG004253</name>
</gene>
<dbReference type="Proteomes" id="UP000183832">
    <property type="component" value="Unassembled WGS sequence"/>
</dbReference>
<proteinExistence type="predicted"/>
<evidence type="ECO:0000256" key="1">
    <source>
        <dbReference type="SAM" id="Phobius"/>
    </source>
</evidence>
<keyword evidence="1" id="KW-0472">Membrane</keyword>
<dbReference type="EMBL" id="CVRI01000020">
    <property type="protein sequence ID" value="CRK90549.1"/>
    <property type="molecule type" value="Genomic_DNA"/>
</dbReference>
<keyword evidence="3" id="KW-1185">Reference proteome</keyword>
<name>A0A1J1HRA0_9DIPT</name>
<accession>A0A1J1HRA0</accession>
<evidence type="ECO:0000313" key="3">
    <source>
        <dbReference type="Proteomes" id="UP000183832"/>
    </source>
</evidence>